<keyword evidence="2" id="KW-0503">Monooxygenase</keyword>
<proteinExistence type="predicted"/>
<dbReference type="EMBL" id="BAABDC010000001">
    <property type="protein sequence ID" value="GAA3694856.1"/>
    <property type="molecule type" value="Genomic_DNA"/>
</dbReference>
<evidence type="ECO:0000313" key="2">
    <source>
        <dbReference type="EMBL" id="GAA3694856.1"/>
    </source>
</evidence>
<protein>
    <submittedName>
        <fullName evidence="2">FAD-binding monooxygenase</fullName>
    </submittedName>
</protein>
<dbReference type="GO" id="GO:0004497">
    <property type="term" value="F:monooxygenase activity"/>
    <property type="evidence" value="ECO:0007669"/>
    <property type="project" value="UniProtKB-KW"/>
</dbReference>
<feature type="domain" description="FAD-binding" evidence="1">
    <location>
        <begin position="2"/>
        <end position="311"/>
    </location>
</feature>
<dbReference type="Pfam" id="PF01494">
    <property type="entry name" value="FAD_binding_3"/>
    <property type="match status" value="1"/>
</dbReference>
<dbReference type="PANTHER" id="PTHR43422">
    <property type="entry name" value="THIAMINE THIAZOLE SYNTHASE"/>
    <property type="match status" value="1"/>
</dbReference>
<dbReference type="PANTHER" id="PTHR43422:SF3">
    <property type="entry name" value="THIAMINE THIAZOLE SYNTHASE"/>
    <property type="match status" value="1"/>
</dbReference>
<dbReference type="InterPro" id="IPR036188">
    <property type="entry name" value="FAD/NAD-bd_sf"/>
</dbReference>
<organism evidence="2 3">
    <name type="scientific">Terrabacter ginsenosidimutans</name>
    <dbReference type="NCBI Taxonomy" id="490575"/>
    <lineage>
        <taxon>Bacteria</taxon>
        <taxon>Bacillati</taxon>
        <taxon>Actinomycetota</taxon>
        <taxon>Actinomycetes</taxon>
        <taxon>Micrococcales</taxon>
        <taxon>Intrasporangiaceae</taxon>
        <taxon>Terrabacter</taxon>
    </lineage>
</organism>
<evidence type="ECO:0000259" key="1">
    <source>
        <dbReference type="Pfam" id="PF01494"/>
    </source>
</evidence>
<evidence type="ECO:0000313" key="3">
    <source>
        <dbReference type="Proteomes" id="UP001501468"/>
    </source>
</evidence>
<gene>
    <name evidence="2" type="ORF">GCM10022399_09240</name>
</gene>
<dbReference type="Gene3D" id="3.50.50.60">
    <property type="entry name" value="FAD/NAD(P)-binding domain"/>
    <property type="match status" value="1"/>
</dbReference>
<comment type="caution">
    <text evidence="2">The sequence shown here is derived from an EMBL/GenBank/DDBJ whole genome shotgun (WGS) entry which is preliminary data.</text>
</comment>
<keyword evidence="3" id="KW-1185">Reference proteome</keyword>
<accession>A0ABP7CUL7</accession>
<dbReference type="Proteomes" id="UP001501468">
    <property type="component" value="Unassembled WGS sequence"/>
</dbReference>
<reference evidence="3" key="1">
    <citation type="journal article" date="2019" name="Int. J. Syst. Evol. Microbiol.">
        <title>The Global Catalogue of Microorganisms (GCM) 10K type strain sequencing project: providing services to taxonomists for standard genome sequencing and annotation.</title>
        <authorList>
            <consortium name="The Broad Institute Genomics Platform"/>
            <consortium name="The Broad Institute Genome Sequencing Center for Infectious Disease"/>
            <person name="Wu L."/>
            <person name="Ma J."/>
        </authorList>
    </citation>
    <scope>NUCLEOTIDE SEQUENCE [LARGE SCALE GENOMIC DNA]</scope>
    <source>
        <strain evidence="3">JCM 17125</strain>
    </source>
</reference>
<dbReference type="SUPFAM" id="SSF51905">
    <property type="entry name" value="FAD/NAD(P)-binding domain"/>
    <property type="match status" value="1"/>
</dbReference>
<keyword evidence="2" id="KW-0560">Oxidoreductase</keyword>
<name>A0ABP7CUL7_9MICO</name>
<sequence length="439" mass="46893">MAGLLAARALAEHAESVVVLERDRLPQEVAPRGRVPQGRHLHVLLSAGLERLRQWFPGIEEELTALGAVPVEGSEAWVHQGGGYRARGYWGRPGLGMTRPLLEHVVRGRVAALAGVTIQDGTTVDAVTMGLGRVTGVVVDGTPRPADLVVDCSGRSSRIAHALAASHVLDPPVTTVGIDIGYTSFFLRRTPEDFEGKLLVSIENPGSFRGGAVVPVEGDRWQVTLSGVHGDVPPATDDEVVAFAETLSTPAVAQLIRHCERVSAIETYRFPSSRRRHYEKVRALPPGLVTLGDASSSFDPIYGQGMTSSALQAEALEAVVGRIGVLSEDLPKRFHRKAARIIEAPWRIAVGGDFGHPATVGDRPVGTAQLNGYMVRVIHAAHASLPVTRSFNRVLQLEDPPTALLGPTTVARVLRASRRSPAVTGAAVQHPRVGPPRVT</sequence>
<dbReference type="InterPro" id="IPR002938">
    <property type="entry name" value="FAD-bd"/>
</dbReference>